<proteinExistence type="predicted"/>
<organism evidence="2 3">
    <name type="scientific">Nonomuraea salmonea</name>
    <dbReference type="NCBI Taxonomy" id="46181"/>
    <lineage>
        <taxon>Bacteria</taxon>
        <taxon>Bacillati</taxon>
        <taxon>Actinomycetota</taxon>
        <taxon>Actinomycetes</taxon>
        <taxon>Streptosporangiales</taxon>
        <taxon>Streptosporangiaceae</taxon>
        <taxon>Nonomuraea</taxon>
    </lineage>
</organism>
<keyword evidence="1" id="KW-1133">Transmembrane helix</keyword>
<protein>
    <submittedName>
        <fullName evidence="2">Uncharacterized protein</fullName>
    </submittedName>
</protein>
<dbReference type="Proteomes" id="UP001589568">
    <property type="component" value="Unassembled WGS sequence"/>
</dbReference>
<name>A0ABV5P370_9ACTN</name>
<keyword evidence="1" id="KW-0472">Membrane</keyword>
<gene>
    <name evidence="2" type="ORF">ACFFR3_45905</name>
</gene>
<reference evidence="2 3" key="1">
    <citation type="submission" date="2024-09" db="EMBL/GenBank/DDBJ databases">
        <authorList>
            <person name="Sun Q."/>
            <person name="Mori K."/>
        </authorList>
    </citation>
    <scope>NUCLEOTIDE SEQUENCE [LARGE SCALE GENOMIC DNA]</scope>
    <source>
        <strain evidence="2 3">JCM 3324</strain>
    </source>
</reference>
<dbReference type="PROSITE" id="PS51257">
    <property type="entry name" value="PROKAR_LIPOPROTEIN"/>
    <property type="match status" value="1"/>
</dbReference>
<evidence type="ECO:0000256" key="1">
    <source>
        <dbReference type="SAM" id="Phobius"/>
    </source>
</evidence>
<sequence>MEDNERMICKAMEANLNGRHARTALYTVAAVAAACIGAMRLLAGVLIHGPCTCAEHSSRP</sequence>
<feature type="transmembrane region" description="Helical" evidence="1">
    <location>
        <begin position="24"/>
        <end position="47"/>
    </location>
</feature>
<dbReference type="RefSeq" id="WP_345410199.1">
    <property type="nucleotide sequence ID" value="NZ_BAAAXS010000002.1"/>
</dbReference>
<dbReference type="EMBL" id="JBHMCF010000057">
    <property type="protein sequence ID" value="MFB9476871.1"/>
    <property type="molecule type" value="Genomic_DNA"/>
</dbReference>
<keyword evidence="3" id="KW-1185">Reference proteome</keyword>
<accession>A0ABV5P370</accession>
<evidence type="ECO:0000313" key="3">
    <source>
        <dbReference type="Proteomes" id="UP001589568"/>
    </source>
</evidence>
<evidence type="ECO:0000313" key="2">
    <source>
        <dbReference type="EMBL" id="MFB9476871.1"/>
    </source>
</evidence>
<comment type="caution">
    <text evidence="2">The sequence shown here is derived from an EMBL/GenBank/DDBJ whole genome shotgun (WGS) entry which is preliminary data.</text>
</comment>
<keyword evidence="1" id="KW-0812">Transmembrane</keyword>